<dbReference type="InterPro" id="IPR013783">
    <property type="entry name" value="Ig-like_fold"/>
</dbReference>
<proteinExistence type="predicted"/>
<evidence type="ECO:0008006" key="4">
    <source>
        <dbReference type="Google" id="ProtNLM"/>
    </source>
</evidence>
<dbReference type="Gene3D" id="2.60.40.10">
    <property type="entry name" value="Immunoglobulins"/>
    <property type="match status" value="1"/>
</dbReference>
<accession>A0A7S2T4I5</accession>
<sequence length="306" mass="33013">MTTLATGVSVSMSVAGPSRVGGASASARRLTRLGRHAMPLSPRLRAGGGRRRLGKGQGQRQHQSSLPSSSSAVRAEEGRSSSASMASDVTDPAIPQDVLEMFKEAQQRIIDLNQSRLYALEELAEARAKIIDLEERLSHAEKDAFGVTMAVAQEAASLKQEAKREEVEKKVANGASGSPAGGEVAVEQAEQETEVFLSDYDDDDEGGGTPFEAATGVISILYETSWEPAFIHFNSPEQSGWTDSPGMKMKTGELPNHKIFSITASNLEFVLNDGEYEWDKPSFDANYFIGSPGSYILKNGKLEKVR</sequence>
<feature type="coiled-coil region" evidence="1">
    <location>
        <begin position="116"/>
        <end position="175"/>
    </location>
</feature>
<evidence type="ECO:0000313" key="3">
    <source>
        <dbReference type="EMBL" id="CAD9717519.1"/>
    </source>
</evidence>
<reference evidence="3" key="1">
    <citation type="submission" date="2021-01" db="EMBL/GenBank/DDBJ databases">
        <authorList>
            <person name="Corre E."/>
            <person name="Pelletier E."/>
            <person name="Niang G."/>
            <person name="Scheremetjew M."/>
            <person name="Finn R."/>
            <person name="Kale V."/>
            <person name="Holt S."/>
            <person name="Cochrane G."/>
            <person name="Meng A."/>
            <person name="Brown T."/>
            <person name="Cohen L."/>
        </authorList>
    </citation>
    <scope>NUCLEOTIDE SEQUENCE</scope>
    <source>
        <strain evidence="3">CCMP1205</strain>
    </source>
</reference>
<keyword evidence="1" id="KW-0175">Coiled coil</keyword>
<dbReference type="AlphaFoldDB" id="A0A7S2T4I5"/>
<dbReference type="EMBL" id="HBHL01009557">
    <property type="protein sequence ID" value="CAD9717519.1"/>
    <property type="molecule type" value="Transcribed_RNA"/>
</dbReference>
<organism evidence="3">
    <name type="scientific">Chloropicon primus</name>
    <dbReference type="NCBI Taxonomy" id="1764295"/>
    <lineage>
        <taxon>Eukaryota</taxon>
        <taxon>Viridiplantae</taxon>
        <taxon>Chlorophyta</taxon>
        <taxon>Chloropicophyceae</taxon>
        <taxon>Chloropicales</taxon>
        <taxon>Chloropicaceae</taxon>
        <taxon>Chloropicon</taxon>
    </lineage>
</organism>
<evidence type="ECO:0000256" key="2">
    <source>
        <dbReference type="SAM" id="MobiDB-lite"/>
    </source>
</evidence>
<evidence type="ECO:0000256" key="1">
    <source>
        <dbReference type="SAM" id="Coils"/>
    </source>
</evidence>
<feature type="region of interest" description="Disordered" evidence="2">
    <location>
        <begin position="14"/>
        <end position="90"/>
    </location>
</feature>
<gene>
    <name evidence="3" type="ORF">CPRI1469_LOCUS6380</name>
</gene>
<protein>
    <recommendedName>
        <fullName evidence="4">Carbohydrate binding module family 25 domain-containing protein</fullName>
    </recommendedName>
</protein>
<feature type="compositionally biased region" description="Low complexity" evidence="2">
    <location>
        <begin position="58"/>
        <end position="71"/>
    </location>
</feature>
<name>A0A7S2T4I5_9CHLO</name>